<protein>
    <submittedName>
        <fullName evidence="1">DUF1919 domain-containing protein</fullName>
    </submittedName>
</protein>
<evidence type="ECO:0000313" key="2">
    <source>
        <dbReference type="Proteomes" id="UP001300383"/>
    </source>
</evidence>
<dbReference type="Pfam" id="PF08942">
    <property type="entry name" value="DUF1919"/>
    <property type="match status" value="1"/>
</dbReference>
<sequence>MEKKFLSPTVNLWLHQRDFLKLSANLRRYLSYQLEFIDSEYDYPVARLNDITIYFNHSKSAEEAAADWNRRKTRINYDNLFLLMYDRENLTIDELRQIERIPCRGKVVFSSRSRSALPYVVTMKTTDNPQGEQCMDKDWFGMRTFEKQFDYVKWINGE</sequence>
<proteinExistence type="predicted"/>
<dbReference type="SUPFAM" id="SSF142795">
    <property type="entry name" value="CAC2185-like"/>
    <property type="match status" value="1"/>
</dbReference>
<gene>
    <name evidence="1" type="ORF">QJ036_03520</name>
</gene>
<dbReference type="Proteomes" id="UP001300383">
    <property type="component" value="Unassembled WGS sequence"/>
</dbReference>
<organism evidence="1 2">
    <name type="scientific">Fusibacillus kribbianus</name>
    <dbReference type="NCBI Taxonomy" id="3044208"/>
    <lineage>
        <taxon>Bacteria</taxon>
        <taxon>Bacillati</taxon>
        <taxon>Bacillota</taxon>
        <taxon>Clostridia</taxon>
        <taxon>Lachnospirales</taxon>
        <taxon>Lachnospiraceae</taxon>
        <taxon>Fusibacillus</taxon>
    </lineage>
</organism>
<keyword evidence="2" id="KW-1185">Reference proteome</keyword>
<dbReference type="EMBL" id="JASGBQ010000003">
    <property type="protein sequence ID" value="MDI9241546.1"/>
    <property type="molecule type" value="Genomic_DNA"/>
</dbReference>
<dbReference type="RefSeq" id="WP_283230053.1">
    <property type="nucleotide sequence ID" value="NZ_JASGBQ010000003.1"/>
</dbReference>
<name>A0AAP4B7W3_9FIRM</name>
<evidence type="ECO:0000313" key="1">
    <source>
        <dbReference type="EMBL" id="MDI9241546.1"/>
    </source>
</evidence>
<accession>A0AAP4B7W3</accession>
<comment type="caution">
    <text evidence="1">The sequence shown here is derived from an EMBL/GenBank/DDBJ whole genome shotgun (WGS) entry which is preliminary data.</text>
</comment>
<dbReference type="InterPro" id="IPR037226">
    <property type="entry name" value="CAC2185-like_sf"/>
</dbReference>
<dbReference type="AlphaFoldDB" id="A0AAP4B7W3"/>
<reference evidence="1 2" key="1">
    <citation type="submission" date="2023-05" db="EMBL/GenBank/DDBJ databases">
        <title>[ruminococcus] sp. nov., isolated from a pig farm feces dump.</title>
        <authorList>
            <person name="Chang Y.-H."/>
        </authorList>
    </citation>
    <scope>NUCLEOTIDE SEQUENCE [LARGE SCALE GENOMIC DNA]</scope>
    <source>
        <strain evidence="1 2">YH-rum2234</strain>
    </source>
</reference>
<dbReference type="InterPro" id="IPR015037">
    <property type="entry name" value="DUF1919"/>
</dbReference>